<sequence length="376" mass="42441">MTEPMLPNAVNPSLQPETRVMKRRYSWPLWTLAGLVVLLIGINIALPYLVRNYLNDKLADMGEYRGQVTDVDLALWRGAYRIKGLNIVKVDGKVPVPFVKAPVIEIAVSWHSLWYDHAVVAEVLFVDPEINFVDGGNNKQASQTGQGTDWRTQLNKLLPITLNEVRIGNGRITFNNFNSTPKVKIEADRVNASFYNLTNVVDVEGNRDASFEGKARLLGHANLESTARFDPFNNFQDFDFRLRATGIQLKRLNDFSSAYGKFDFNAGNGDLVIEAQADKGQLSGYIKPLLRNVDVFNWRQDVEDKDKGVFRSIWEALVGTSETVLKNQRQNQFATRVDLSGSVNQQDISGFQAFLQILRNAFVQAFNARYESNKDS</sequence>
<evidence type="ECO:0000313" key="2">
    <source>
        <dbReference type="EMBL" id="RMT81652.1"/>
    </source>
</evidence>
<dbReference type="Proteomes" id="UP000273854">
    <property type="component" value="Unassembled WGS sequence"/>
</dbReference>
<dbReference type="InterPro" id="IPR008023">
    <property type="entry name" value="DUF748"/>
</dbReference>
<evidence type="ECO:0000313" key="3">
    <source>
        <dbReference type="Proteomes" id="UP000273854"/>
    </source>
</evidence>
<keyword evidence="1" id="KW-1133">Transmembrane helix</keyword>
<reference evidence="2 3" key="1">
    <citation type="submission" date="2018-08" db="EMBL/GenBank/DDBJ databases">
        <title>Recombination of ecologically and evolutionarily significant loci maintains genetic cohesion in the Pseudomonas syringae species complex.</title>
        <authorList>
            <person name="Dillon M."/>
            <person name="Thakur S."/>
            <person name="Almeida R.N.D."/>
            <person name="Weir B.S."/>
            <person name="Guttman D.S."/>
        </authorList>
    </citation>
    <scope>NUCLEOTIDE SEQUENCE [LARGE SCALE GENOMIC DNA]</scope>
    <source>
        <strain evidence="2 3">ICMP 19473</strain>
    </source>
</reference>
<keyword evidence="1" id="KW-0472">Membrane</keyword>
<dbReference type="Pfam" id="PF05359">
    <property type="entry name" value="DUF748"/>
    <property type="match status" value="1"/>
</dbReference>
<dbReference type="AlphaFoldDB" id="A0A3M5PAP8"/>
<accession>A0A3M5PAP8</accession>
<name>A0A3M5PAP8_PSEVI</name>
<comment type="caution">
    <text evidence="2">The sequence shown here is derived from an EMBL/GenBank/DDBJ whole genome shotgun (WGS) entry which is preliminary data.</text>
</comment>
<organism evidence="2 3">
    <name type="scientific">Pseudomonas viridiflava</name>
    <name type="common">Phytomonas viridiflava</name>
    <dbReference type="NCBI Taxonomy" id="33069"/>
    <lineage>
        <taxon>Bacteria</taxon>
        <taxon>Pseudomonadati</taxon>
        <taxon>Pseudomonadota</taxon>
        <taxon>Gammaproteobacteria</taxon>
        <taxon>Pseudomonadales</taxon>
        <taxon>Pseudomonadaceae</taxon>
        <taxon>Pseudomonas</taxon>
    </lineage>
</organism>
<evidence type="ECO:0008006" key="4">
    <source>
        <dbReference type="Google" id="ProtNLM"/>
    </source>
</evidence>
<dbReference type="EMBL" id="RBTP01000033">
    <property type="protein sequence ID" value="RMT81652.1"/>
    <property type="molecule type" value="Genomic_DNA"/>
</dbReference>
<keyword evidence="1" id="KW-0812">Transmembrane</keyword>
<feature type="transmembrane region" description="Helical" evidence="1">
    <location>
        <begin position="29"/>
        <end position="50"/>
    </location>
</feature>
<proteinExistence type="predicted"/>
<protein>
    <recommendedName>
        <fullName evidence="4">DUF748 domain-containing protein</fullName>
    </recommendedName>
</protein>
<evidence type="ECO:0000256" key="1">
    <source>
        <dbReference type="SAM" id="Phobius"/>
    </source>
</evidence>
<gene>
    <name evidence="2" type="ORF">ALP40_05194</name>
</gene>